<dbReference type="OrthoDB" id="9775849at2"/>
<comment type="similarity">
    <text evidence="12">Belongs to the carbohydrate kinase PfkB family. Ribokinase subfamily.</text>
</comment>
<name>A0A1H7C3L1_9BACT</name>
<dbReference type="HAMAP" id="MF_01987">
    <property type="entry name" value="Ribokinase"/>
    <property type="match status" value="1"/>
</dbReference>
<dbReference type="InterPro" id="IPR002139">
    <property type="entry name" value="Ribo/fructo_kinase"/>
</dbReference>
<dbReference type="Proteomes" id="UP000199403">
    <property type="component" value="Unassembled WGS sequence"/>
</dbReference>
<protein>
    <recommendedName>
        <fullName evidence="3 12">Ribokinase</fullName>
        <shortName evidence="12">RK</shortName>
        <ecNumber evidence="2 12">2.7.1.15</ecNumber>
    </recommendedName>
</protein>
<feature type="binding site" evidence="12">
    <location>
        <position position="255"/>
    </location>
    <ligand>
        <name>substrate</name>
    </ligand>
</feature>
<keyword evidence="4 12" id="KW-0808">Transferase</keyword>
<dbReference type="EMBL" id="FNZH01000017">
    <property type="protein sequence ID" value="SEJ81612.1"/>
    <property type="molecule type" value="Genomic_DNA"/>
</dbReference>
<comment type="catalytic activity">
    <reaction evidence="12">
        <text>D-ribose + ATP = D-ribose 5-phosphate + ADP + H(+)</text>
        <dbReference type="Rhea" id="RHEA:13697"/>
        <dbReference type="ChEBI" id="CHEBI:15378"/>
        <dbReference type="ChEBI" id="CHEBI:30616"/>
        <dbReference type="ChEBI" id="CHEBI:47013"/>
        <dbReference type="ChEBI" id="CHEBI:78346"/>
        <dbReference type="ChEBI" id="CHEBI:456216"/>
        <dbReference type="EC" id="2.7.1.15"/>
    </reaction>
</comment>
<feature type="binding site" evidence="12">
    <location>
        <begin position="42"/>
        <end position="46"/>
    </location>
    <ligand>
        <name>substrate</name>
    </ligand>
</feature>
<dbReference type="InterPro" id="IPR011611">
    <property type="entry name" value="PfkB_dom"/>
</dbReference>
<dbReference type="GO" id="GO:0046872">
    <property type="term" value="F:metal ion binding"/>
    <property type="evidence" value="ECO:0007669"/>
    <property type="project" value="UniProtKB-KW"/>
</dbReference>
<feature type="binding site" evidence="12">
    <location>
        <begin position="254"/>
        <end position="255"/>
    </location>
    <ligand>
        <name>ATP</name>
        <dbReference type="ChEBI" id="CHEBI:30616"/>
    </ligand>
</feature>
<feature type="binding site" evidence="12">
    <location>
        <position position="285"/>
    </location>
    <ligand>
        <name>K(+)</name>
        <dbReference type="ChEBI" id="CHEBI:29103"/>
    </ligand>
</feature>
<evidence type="ECO:0000256" key="6">
    <source>
        <dbReference type="ARBA" id="ARBA00022741"/>
    </source>
</evidence>
<dbReference type="InterPro" id="IPR011877">
    <property type="entry name" value="Ribokinase"/>
</dbReference>
<feature type="binding site" evidence="12">
    <location>
        <position position="279"/>
    </location>
    <ligand>
        <name>ATP</name>
        <dbReference type="ChEBI" id="CHEBI:30616"/>
    </ligand>
</feature>
<comment type="function">
    <text evidence="12">Catalyzes the phosphorylation of ribose at O-5 in a reaction requiring ATP and magnesium. The resulting D-ribose-5-phosphate can then be used either for sythesis of nucleotides, histidine, and tryptophan, or as a component of the pentose phosphate pathway.</text>
</comment>
<evidence type="ECO:0000256" key="3">
    <source>
        <dbReference type="ARBA" id="ARBA00016943"/>
    </source>
</evidence>
<dbReference type="PANTHER" id="PTHR10584:SF166">
    <property type="entry name" value="RIBOKINASE"/>
    <property type="match status" value="1"/>
</dbReference>
<accession>A0A1H7C3L1</accession>
<dbReference type="PANTHER" id="PTHR10584">
    <property type="entry name" value="SUGAR KINASE"/>
    <property type="match status" value="1"/>
</dbReference>
<comment type="activity regulation">
    <text evidence="12">Activated by a monovalent cation that binds near, but not in, the active site. The most likely occupant of the site in vivo is potassium. Ion binding induces a conformational change that may alter substrate affinity.</text>
</comment>
<dbReference type="PROSITE" id="PS00584">
    <property type="entry name" value="PFKB_KINASES_2"/>
    <property type="match status" value="1"/>
</dbReference>
<keyword evidence="5 12" id="KW-0479">Metal-binding</keyword>
<dbReference type="Pfam" id="PF00294">
    <property type="entry name" value="PfkB"/>
    <property type="match status" value="1"/>
</dbReference>
<keyword evidence="8 12" id="KW-0067">ATP-binding</keyword>
<evidence type="ECO:0000256" key="2">
    <source>
        <dbReference type="ARBA" id="ARBA00012035"/>
    </source>
</evidence>
<dbReference type="GO" id="GO:0004747">
    <property type="term" value="F:ribokinase activity"/>
    <property type="evidence" value="ECO:0007669"/>
    <property type="project" value="UniProtKB-UniRule"/>
</dbReference>
<dbReference type="PRINTS" id="PR00990">
    <property type="entry name" value="RIBOKINASE"/>
</dbReference>
<keyword evidence="7 12" id="KW-0418">Kinase</keyword>
<keyword evidence="9 12" id="KW-0460">Magnesium</keyword>
<comment type="subunit">
    <text evidence="12">Homodimer.</text>
</comment>
<organism evidence="14 15">
    <name type="scientific">Cyclobacterium xiamenense</name>
    <dbReference type="NCBI Taxonomy" id="1297121"/>
    <lineage>
        <taxon>Bacteria</taxon>
        <taxon>Pseudomonadati</taxon>
        <taxon>Bacteroidota</taxon>
        <taxon>Cytophagia</taxon>
        <taxon>Cytophagales</taxon>
        <taxon>Cyclobacteriaceae</taxon>
        <taxon>Cyclobacterium</taxon>
    </lineage>
</organism>
<keyword evidence="15" id="KW-1185">Reference proteome</keyword>
<feature type="binding site" evidence="12">
    <location>
        <position position="290"/>
    </location>
    <ligand>
        <name>K(+)</name>
        <dbReference type="ChEBI" id="CHEBI:29103"/>
    </ligand>
</feature>
<evidence type="ECO:0000256" key="5">
    <source>
        <dbReference type="ARBA" id="ARBA00022723"/>
    </source>
</evidence>
<dbReference type="GO" id="GO:0019303">
    <property type="term" value="P:D-ribose catabolic process"/>
    <property type="evidence" value="ECO:0007669"/>
    <property type="project" value="UniProtKB-UniRule"/>
</dbReference>
<feature type="binding site" evidence="12">
    <location>
        <position position="251"/>
    </location>
    <ligand>
        <name>K(+)</name>
        <dbReference type="ChEBI" id="CHEBI:29103"/>
    </ligand>
</feature>
<feature type="active site" description="Proton acceptor" evidence="12">
    <location>
        <position position="255"/>
    </location>
</feature>
<dbReference type="SUPFAM" id="SSF53613">
    <property type="entry name" value="Ribokinase-like"/>
    <property type="match status" value="1"/>
</dbReference>
<keyword evidence="11 12" id="KW-0119">Carbohydrate metabolism</keyword>
<comment type="similarity">
    <text evidence="1">Belongs to the carbohydrate kinase pfkB family.</text>
</comment>
<dbReference type="UniPathway" id="UPA00916">
    <property type="reaction ID" value="UER00889"/>
</dbReference>
<evidence type="ECO:0000256" key="12">
    <source>
        <dbReference type="HAMAP-Rule" id="MF_01987"/>
    </source>
</evidence>
<dbReference type="RefSeq" id="WP_092178899.1">
    <property type="nucleotide sequence ID" value="NZ_FNZH01000017.1"/>
</dbReference>
<dbReference type="STRING" id="1416801.SAMN05192553_11710"/>
<dbReference type="NCBIfam" id="TIGR02152">
    <property type="entry name" value="D_ribokin_bact"/>
    <property type="match status" value="1"/>
</dbReference>
<evidence type="ECO:0000256" key="9">
    <source>
        <dbReference type="ARBA" id="ARBA00022842"/>
    </source>
</evidence>
<evidence type="ECO:0000259" key="13">
    <source>
        <dbReference type="Pfam" id="PF00294"/>
    </source>
</evidence>
<dbReference type="InterPro" id="IPR002173">
    <property type="entry name" value="Carboh/pur_kinase_PfkB_CS"/>
</dbReference>
<proteinExistence type="inferred from homology"/>
<reference evidence="15" key="1">
    <citation type="submission" date="2016-10" db="EMBL/GenBank/DDBJ databases">
        <authorList>
            <person name="Varghese N."/>
            <person name="Submissions S."/>
        </authorList>
    </citation>
    <scope>NUCLEOTIDE SEQUENCE [LARGE SCALE GENOMIC DNA]</scope>
    <source>
        <strain evidence="15">IBRC-M 10761</strain>
    </source>
</reference>
<feature type="domain" description="Carbohydrate kinase PfkB" evidence="13">
    <location>
        <begin position="5"/>
        <end position="296"/>
    </location>
</feature>
<evidence type="ECO:0000256" key="4">
    <source>
        <dbReference type="ARBA" id="ARBA00022679"/>
    </source>
</evidence>
<dbReference type="EC" id="2.7.1.15" evidence="2 12"/>
<feature type="binding site" evidence="12">
    <location>
        <position position="143"/>
    </location>
    <ligand>
        <name>substrate</name>
    </ligand>
</feature>
<dbReference type="Gene3D" id="3.40.1190.20">
    <property type="match status" value="1"/>
</dbReference>
<feature type="binding site" evidence="12">
    <location>
        <begin position="14"/>
        <end position="16"/>
    </location>
    <ligand>
        <name>substrate</name>
    </ligand>
</feature>
<evidence type="ECO:0000256" key="1">
    <source>
        <dbReference type="ARBA" id="ARBA00005380"/>
    </source>
</evidence>
<dbReference type="InterPro" id="IPR029056">
    <property type="entry name" value="Ribokinase-like"/>
</dbReference>
<feature type="binding site" evidence="12">
    <location>
        <position position="187"/>
    </location>
    <ligand>
        <name>ATP</name>
        <dbReference type="ChEBI" id="CHEBI:30616"/>
    </ligand>
</feature>
<feature type="binding site" evidence="12">
    <location>
        <position position="249"/>
    </location>
    <ligand>
        <name>K(+)</name>
        <dbReference type="ChEBI" id="CHEBI:29103"/>
    </ligand>
</feature>
<feature type="binding site" evidence="12">
    <location>
        <position position="294"/>
    </location>
    <ligand>
        <name>K(+)</name>
        <dbReference type="ChEBI" id="CHEBI:29103"/>
    </ligand>
</feature>
<comment type="pathway">
    <text evidence="12">Carbohydrate metabolism; D-ribose degradation; D-ribose 5-phosphate from beta-D-ribopyranose: step 2/2.</text>
</comment>
<gene>
    <name evidence="12" type="primary">rbsK</name>
    <name evidence="14" type="ORF">SAMN05192553_11710</name>
</gene>
<comment type="subcellular location">
    <subcellularLocation>
        <location evidence="12">Cytoplasm</location>
    </subcellularLocation>
</comment>
<evidence type="ECO:0000313" key="15">
    <source>
        <dbReference type="Proteomes" id="UP000199403"/>
    </source>
</evidence>
<sequence>MGQQQKIVVVGSSNTDMVVRVKRFPVPGETVHGEEFSIHPGGKGANQAIAAVRLGGEVAFVARLGNDAFGHQTLENFKNEGLDIQAVALDEQLPSGVAQIMVDASGENTIVVASGANQGLLPQQLEAHAGLLEEAAFILTQLETPMETIVYLANTYGGKGKKLILNPAPACELPEAIYKNLYAIVPNEEETKFLTGIRVTNEATAVHAAAHFHQKGVQVVVITLGAAGAFLSTPDYTGSLASPEVIPVDSTAAGDTFIGAVAAGLSAGMDWVEAVTFANRAAALSVTKKGAQPSIPFLQQVREFN</sequence>
<evidence type="ECO:0000256" key="7">
    <source>
        <dbReference type="ARBA" id="ARBA00022777"/>
    </source>
</evidence>
<keyword evidence="12" id="KW-0963">Cytoplasm</keyword>
<feature type="binding site" evidence="12">
    <location>
        <begin position="223"/>
        <end position="228"/>
    </location>
    <ligand>
        <name>ATP</name>
        <dbReference type="ChEBI" id="CHEBI:30616"/>
    </ligand>
</feature>
<evidence type="ECO:0000256" key="11">
    <source>
        <dbReference type="ARBA" id="ARBA00023277"/>
    </source>
</evidence>
<dbReference type="AlphaFoldDB" id="A0A1H7C3L1"/>
<dbReference type="GO" id="GO:0005829">
    <property type="term" value="C:cytosol"/>
    <property type="evidence" value="ECO:0007669"/>
    <property type="project" value="TreeGrafter"/>
</dbReference>
<keyword evidence="10 12" id="KW-0630">Potassium</keyword>
<evidence type="ECO:0000256" key="8">
    <source>
        <dbReference type="ARBA" id="ARBA00022840"/>
    </source>
</evidence>
<comment type="cofactor">
    <cofactor evidence="12">
        <name>Mg(2+)</name>
        <dbReference type="ChEBI" id="CHEBI:18420"/>
    </cofactor>
    <text evidence="12">Requires a divalent cation, most likely magnesium in vivo, as an electrophilic catalyst to aid phosphoryl group transfer. It is the chelate of the metal and the nucleotide that is the actual substrate.</text>
</comment>
<dbReference type="CDD" id="cd01174">
    <property type="entry name" value="ribokinase"/>
    <property type="match status" value="1"/>
</dbReference>
<comment type="caution">
    <text evidence="12">Lacks conserved residue(s) required for the propagation of feature annotation.</text>
</comment>
<keyword evidence="6 12" id="KW-0547">Nucleotide-binding</keyword>
<evidence type="ECO:0000256" key="10">
    <source>
        <dbReference type="ARBA" id="ARBA00022958"/>
    </source>
</evidence>
<feature type="binding site" evidence="12">
    <location>
        <position position="288"/>
    </location>
    <ligand>
        <name>K(+)</name>
        <dbReference type="ChEBI" id="CHEBI:29103"/>
    </ligand>
</feature>
<dbReference type="GO" id="GO:0005524">
    <property type="term" value="F:ATP binding"/>
    <property type="evidence" value="ECO:0007669"/>
    <property type="project" value="UniProtKB-UniRule"/>
</dbReference>
<evidence type="ECO:0000313" key="14">
    <source>
        <dbReference type="EMBL" id="SEJ81612.1"/>
    </source>
</evidence>